<sequence>MNKHLRLEWTQDCGVYPTEPVVAKQGIEQRQNKGEEEQKIPEKTRRPAVSFGMIPTCDNPGATPLRTEHDSPSWEASSLTTTPPRSRFFSHAICLEGMGDADRRMYSGIASTPNALDWSAVFPSATRLNVTLRGKHIGRTLNSFVNKHIFPNTMQRISYESHNTSNVFICETSAQFPYWLARHRCGIYGGIDGQQICMKLNAALLRPRIAACLGNYGKQTFVISERSIVFGSARSTSARHSKFRFPHPRPPSKASRGETGPEMVGQPVQLAARLIREIGRTRNTAPPTTRPWRITHNAGTCGTLLPGVAEVLHGLARRRGERLQVLTARGREKFWCVKRGLLCESRAGPRQHLVTYTYNNNRGTTVAEWLACSPPTKANQVQSPAESPDFRNRESSQISSLTIIIEDLDGEGRALKPVRLGGSERANRSAIGPVKMSLKGSSIPIVARWLATAGQTHLQTSSWPDAPTTEDAARSDDAVLYRACASVRSRLLVCGVKCCKVSWCLLMAVHSDLEVNHRRLLATPDDPHIRPDQPAQLNSDGKYHPK</sequence>
<gene>
    <name evidence="2" type="ORF">PR048_025823</name>
</gene>
<feature type="region of interest" description="Disordered" evidence="1">
    <location>
        <begin position="240"/>
        <end position="263"/>
    </location>
</feature>
<name>A0ABQ9GJM5_9NEOP</name>
<evidence type="ECO:0000313" key="2">
    <source>
        <dbReference type="EMBL" id="KAJ8872221.1"/>
    </source>
</evidence>
<accession>A0ABQ9GJM5</accession>
<organism evidence="2 3">
    <name type="scientific">Dryococelus australis</name>
    <dbReference type="NCBI Taxonomy" id="614101"/>
    <lineage>
        <taxon>Eukaryota</taxon>
        <taxon>Metazoa</taxon>
        <taxon>Ecdysozoa</taxon>
        <taxon>Arthropoda</taxon>
        <taxon>Hexapoda</taxon>
        <taxon>Insecta</taxon>
        <taxon>Pterygota</taxon>
        <taxon>Neoptera</taxon>
        <taxon>Polyneoptera</taxon>
        <taxon>Phasmatodea</taxon>
        <taxon>Verophasmatodea</taxon>
        <taxon>Anareolatae</taxon>
        <taxon>Phasmatidae</taxon>
        <taxon>Eurycanthinae</taxon>
        <taxon>Dryococelus</taxon>
    </lineage>
</organism>
<protein>
    <submittedName>
        <fullName evidence="2">Uncharacterized protein</fullName>
    </submittedName>
</protein>
<feature type="region of interest" description="Disordered" evidence="1">
    <location>
        <begin position="24"/>
        <end position="82"/>
    </location>
</feature>
<dbReference type="Proteomes" id="UP001159363">
    <property type="component" value="Chromosome 10"/>
</dbReference>
<proteinExistence type="predicted"/>
<keyword evidence="3" id="KW-1185">Reference proteome</keyword>
<feature type="compositionally biased region" description="Basic and acidic residues" evidence="1">
    <location>
        <begin position="30"/>
        <end position="45"/>
    </location>
</feature>
<comment type="caution">
    <text evidence="2">The sequence shown here is derived from an EMBL/GenBank/DDBJ whole genome shotgun (WGS) entry which is preliminary data.</text>
</comment>
<evidence type="ECO:0000313" key="3">
    <source>
        <dbReference type="Proteomes" id="UP001159363"/>
    </source>
</evidence>
<reference evidence="2 3" key="1">
    <citation type="submission" date="2023-02" db="EMBL/GenBank/DDBJ databases">
        <title>LHISI_Scaffold_Assembly.</title>
        <authorList>
            <person name="Stuart O.P."/>
            <person name="Cleave R."/>
            <person name="Magrath M.J.L."/>
            <person name="Mikheyev A.S."/>
        </authorList>
    </citation>
    <scope>NUCLEOTIDE SEQUENCE [LARGE SCALE GENOMIC DNA]</scope>
    <source>
        <strain evidence="2">Daus_M_001</strain>
        <tissue evidence="2">Leg muscle</tissue>
    </source>
</reference>
<dbReference type="EMBL" id="JARBHB010000011">
    <property type="protein sequence ID" value="KAJ8872221.1"/>
    <property type="molecule type" value="Genomic_DNA"/>
</dbReference>
<feature type="region of interest" description="Disordered" evidence="1">
    <location>
        <begin position="523"/>
        <end position="546"/>
    </location>
</feature>
<evidence type="ECO:0000256" key="1">
    <source>
        <dbReference type="SAM" id="MobiDB-lite"/>
    </source>
</evidence>